<evidence type="ECO:0000256" key="1">
    <source>
        <dbReference type="SAM" id="Phobius"/>
    </source>
</evidence>
<accession>A0A914RG52</accession>
<keyword evidence="1" id="KW-1133">Transmembrane helix</keyword>
<protein>
    <submittedName>
        <fullName evidence="3">Uncharacterized protein</fullName>
    </submittedName>
</protein>
<evidence type="ECO:0000313" key="2">
    <source>
        <dbReference type="Proteomes" id="UP000887564"/>
    </source>
</evidence>
<feature type="transmembrane region" description="Helical" evidence="1">
    <location>
        <begin position="36"/>
        <end position="56"/>
    </location>
</feature>
<dbReference type="Proteomes" id="UP000887564">
    <property type="component" value="Unplaced"/>
</dbReference>
<keyword evidence="2" id="KW-1185">Reference proteome</keyword>
<keyword evidence="1" id="KW-0472">Membrane</keyword>
<name>A0A914RG52_PAREQ</name>
<dbReference type="WBParaSite" id="PEQ_0000069701-mRNA-1">
    <property type="protein sequence ID" value="PEQ_0000069701-mRNA-1"/>
    <property type="gene ID" value="PEQ_0000069701"/>
</dbReference>
<evidence type="ECO:0000313" key="3">
    <source>
        <dbReference type="WBParaSite" id="PEQ_0000069701-mRNA-1"/>
    </source>
</evidence>
<proteinExistence type="predicted"/>
<sequence>MVAYFVFALIYNAVVSPSFNVKDPPVMVADFAVCDIRFWLVVLLSGAIALAPRLPFQF</sequence>
<dbReference type="AlphaFoldDB" id="A0A914RG52"/>
<organism evidence="2 3">
    <name type="scientific">Parascaris equorum</name>
    <name type="common">Equine roundworm</name>
    <dbReference type="NCBI Taxonomy" id="6256"/>
    <lineage>
        <taxon>Eukaryota</taxon>
        <taxon>Metazoa</taxon>
        <taxon>Ecdysozoa</taxon>
        <taxon>Nematoda</taxon>
        <taxon>Chromadorea</taxon>
        <taxon>Rhabditida</taxon>
        <taxon>Spirurina</taxon>
        <taxon>Ascaridomorpha</taxon>
        <taxon>Ascaridoidea</taxon>
        <taxon>Ascarididae</taxon>
        <taxon>Parascaris</taxon>
    </lineage>
</organism>
<keyword evidence="1" id="KW-0812">Transmembrane</keyword>
<reference evidence="3" key="1">
    <citation type="submission" date="2022-11" db="UniProtKB">
        <authorList>
            <consortium name="WormBaseParasite"/>
        </authorList>
    </citation>
    <scope>IDENTIFICATION</scope>
</reference>